<organism evidence="1 2">
    <name type="scientific">Paenibacillus herberti</name>
    <dbReference type="NCBI Taxonomy" id="1619309"/>
    <lineage>
        <taxon>Bacteria</taxon>
        <taxon>Bacillati</taxon>
        <taxon>Bacillota</taxon>
        <taxon>Bacilli</taxon>
        <taxon>Bacillales</taxon>
        <taxon>Paenibacillaceae</taxon>
        <taxon>Paenibacillus</taxon>
    </lineage>
</organism>
<dbReference type="InterPro" id="IPR036390">
    <property type="entry name" value="WH_DNA-bd_sf"/>
</dbReference>
<dbReference type="Gene3D" id="1.10.10.10">
    <property type="entry name" value="Winged helix-like DNA-binding domain superfamily/Winged helix DNA-binding domain"/>
    <property type="match status" value="1"/>
</dbReference>
<sequence length="162" mass="18789">MKIMNQFHKAERPSTIKQIADLMGEVPAKVYYHARKLESIGLLELIETKLINGITAKYYIAFEGSVHINRDDVDESIKTMFASESQKLVARLFDDSKKKYMQNQVSDKTRVGTLINSDLYMTPEEEAELVEYLMQFVSKHGKRTRPEQMGYNFFYSLSNSEE</sequence>
<proteinExistence type="predicted"/>
<dbReference type="OrthoDB" id="9788770at2"/>
<evidence type="ECO:0000313" key="1">
    <source>
        <dbReference type="EMBL" id="OXM15038.1"/>
    </source>
</evidence>
<accession>A0A229NYW0</accession>
<dbReference type="AlphaFoldDB" id="A0A229NYW0"/>
<dbReference type="Proteomes" id="UP000215145">
    <property type="component" value="Unassembled WGS sequence"/>
</dbReference>
<keyword evidence="2" id="KW-1185">Reference proteome</keyword>
<dbReference type="SUPFAM" id="SSF46785">
    <property type="entry name" value="Winged helix' DNA-binding domain"/>
    <property type="match status" value="1"/>
</dbReference>
<dbReference type="EMBL" id="NMUQ01000002">
    <property type="protein sequence ID" value="OXM15038.1"/>
    <property type="molecule type" value="Genomic_DNA"/>
</dbReference>
<protein>
    <submittedName>
        <fullName evidence="1">ArsR family transcriptional regulator</fullName>
    </submittedName>
</protein>
<gene>
    <name evidence="1" type="ORF">CGZ75_12670</name>
</gene>
<evidence type="ECO:0000313" key="2">
    <source>
        <dbReference type="Proteomes" id="UP000215145"/>
    </source>
</evidence>
<comment type="caution">
    <text evidence="1">The sequence shown here is derived from an EMBL/GenBank/DDBJ whole genome shotgun (WGS) entry which is preliminary data.</text>
</comment>
<name>A0A229NYW0_9BACL</name>
<reference evidence="1 2" key="1">
    <citation type="submission" date="2017-07" db="EMBL/GenBank/DDBJ databases">
        <title>Paenibacillus herberti R33 genome sequencing and assembly.</title>
        <authorList>
            <person name="Su W."/>
        </authorList>
    </citation>
    <scope>NUCLEOTIDE SEQUENCE [LARGE SCALE GENOMIC DNA]</scope>
    <source>
        <strain evidence="1 2">R33</strain>
    </source>
</reference>
<dbReference type="InterPro" id="IPR036388">
    <property type="entry name" value="WH-like_DNA-bd_sf"/>
</dbReference>